<reference evidence="3" key="1">
    <citation type="journal article" date="2019" name="Int. J. Syst. Evol. Microbiol.">
        <title>The Global Catalogue of Microorganisms (GCM) 10K type strain sequencing project: providing services to taxonomists for standard genome sequencing and annotation.</title>
        <authorList>
            <consortium name="The Broad Institute Genomics Platform"/>
            <consortium name="The Broad Institute Genome Sequencing Center for Infectious Disease"/>
            <person name="Wu L."/>
            <person name="Ma J."/>
        </authorList>
    </citation>
    <scope>NUCLEOTIDE SEQUENCE [LARGE SCALE GENOMIC DNA]</scope>
    <source>
        <strain evidence="3">JCM 19212</strain>
    </source>
</reference>
<name>A0ABP9LHU0_9GAMM</name>
<accession>A0ABP9LHU0</accession>
<dbReference type="Gene3D" id="1.25.40.10">
    <property type="entry name" value="Tetratricopeptide repeat domain"/>
    <property type="match status" value="1"/>
</dbReference>
<proteinExistence type="predicted"/>
<dbReference type="EMBL" id="BAABKY010000002">
    <property type="protein sequence ID" value="GAA5078798.1"/>
    <property type="molecule type" value="Genomic_DNA"/>
</dbReference>
<sequence>MPNTFSPMLRNALGLIVLTVAAALPLRASAQTVERVAPTVELAMDEQTRHKIPSIPIFYGERYEGVLDDNSAYFAAMETLSFFKVQPSNFNVAFFDIDLLKGDTLTYGVVHDVEDGVMTSVYFQNTNKKGVTEWKPVASMGAWWSRRSNECTHTVSVPESSKYRIAVYTNKPMPSLHYKLYVLPKAKPAACGKRVDQEDKDFIAAPGKPASQAIADAWEGRERFHVAAATAPYLMPETDDANAYAQSKPEALRPFYRTLFLDGEHNAVLNFQRLGLAAMESGDYAAAEWAFDEALGRIEAFYGQTAIAKDARSKWTKEGIKDYKGEPYERAMAYYYRGLLYLRAGDYQNARASFMSGEYQDTLSEVEEFQGDFAVMNYLAGWASYCMADTGNAQDAFAAATAVNPSVRVPTTENTLLIAELGRGPLKMARGSQNKLLTFADVPDSGRGESASFALGGKVKPAPAKGKGKAAPAPALSPLAVYSDVHYQATTRGGRAFDAILDGKAQLKNGLFGTAEIGYLLTQSGVLPVVAAGAVIMIATGAIGNKVKPDADVRVWDSLPQQISVGLAGSGKTTPTVDFRIVDADGQARTAIAPMTARHGRCGIAWTRSRSALDVPAGAPGNDEDFVKARLKNKEAVARDASFRTALLSDVPQPVAEGAGAPAATGAR</sequence>
<organism evidence="2 3">
    <name type="scientific">Lysobacter panacisoli</name>
    <dbReference type="NCBI Taxonomy" id="1255263"/>
    <lineage>
        <taxon>Bacteria</taxon>
        <taxon>Pseudomonadati</taxon>
        <taxon>Pseudomonadota</taxon>
        <taxon>Gammaproteobacteria</taxon>
        <taxon>Lysobacterales</taxon>
        <taxon>Lysobacteraceae</taxon>
        <taxon>Lysobacter</taxon>
    </lineage>
</organism>
<gene>
    <name evidence="2" type="ORF">GCM10025759_26290</name>
</gene>
<dbReference type="SUPFAM" id="SSF48452">
    <property type="entry name" value="TPR-like"/>
    <property type="match status" value="1"/>
</dbReference>
<feature type="signal peptide" evidence="1">
    <location>
        <begin position="1"/>
        <end position="30"/>
    </location>
</feature>
<evidence type="ECO:0000313" key="2">
    <source>
        <dbReference type="EMBL" id="GAA5078798.1"/>
    </source>
</evidence>
<protein>
    <recommendedName>
        <fullName evidence="4">Tetratricopeptide repeat protein</fullName>
    </recommendedName>
</protein>
<dbReference type="RefSeq" id="WP_158984459.1">
    <property type="nucleotide sequence ID" value="NZ_BAABKY010000002.1"/>
</dbReference>
<dbReference type="InterPro" id="IPR011990">
    <property type="entry name" value="TPR-like_helical_dom_sf"/>
</dbReference>
<dbReference type="Proteomes" id="UP001501083">
    <property type="component" value="Unassembled WGS sequence"/>
</dbReference>
<keyword evidence="1" id="KW-0732">Signal</keyword>
<evidence type="ECO:0008006" key="4">
    <source>
        <dbReference type="Google" id="ProtNLM"/>
    </source>
</evidence>
<comment type="caution">
    <text evidence="2">The sequence shown here is derived from an EMBL/GenBank/DDBJ whole genome shotgun (WGS) entry which is preliminary data.</text>
</comment>
<feature type="chain" id="PRO_5045707823" description="Tetratricopeptide repeat protein" evidence="1">
    <location>
        <begin position="31"/>
        <end position="668"/>
    </location>
</feature>
<keyword evidence="3" id="KW-1185">Reference proteome</keyword>
<evidence type="ECO:0000313" key="3">
    <source>
        <dbReference type="Proteomes" id="UP001501083"/>
    </source>
</evidence>
<evidence type="ECO:0000256" key="1">
    <source>
        <dbReference type="SAM" id="SignalP"/>
    </source>
</evidence>